<evidence type="ECO:0000313" key="2">
    <source>
        <dbReference type="Proteomes" id="UP001056120"/>
    </source>
</evidence>
<sequence>MASPRTPQKGRKPVATKNKTAGDEQFRLHEMQEYDLWSESDKYNVACDSVTSGPLKSNSGQQLVSEQHALEGLTKSIEELEGKTLASRKSKSQGCTCCSIKEPTTINRSTLVFWFKRLNQPSTNRRKHREFIRVLINSC</sequence>
<proteinExistence type="predicted"/>
<comment type="caution">
    <text evidence="1">The sequence shown here is derived from an EMBL/GenBank/DDBJ whole genome shotgun (WGS) entry which is preliminary data.</text>
</comment>
<dbReference type="EMBL" id="CM042018">
    <property type="protein sequence ID" value="KAI3828550.1"/>
    <property type="molecule type" value="Genomic_DNA"/>
</dbReference>
<reference evidence="2" key="1">
    <citation type="journal article" date="2022" name="Mol. Ecol. Resour.">
        <title>The genomes of chicory, endive, great burdock and yacon provide insights into Asteraceae palaeo-polyploidization history and plant inulin production.</title>
        <authorList>
            <person name="Fan W."/>
            <person name="Wang S."/>
            <person name="Wang H."/>
            <person name="Wang A."/>
            <person name="Jiang F."/>
            <person name="Liu H."/>
            <person name="Zhao H."/>
            <person name="Xu D."/>
            <person name="Zhang Y."/>
        </authorList>
    </citation>
    <scope>NUCLEOTIDE SEQUENCE [LARGE SCALE GENOMIC DNA]</scope>
    <source>
        <strain evidence="2">cv. Yunnan</strain>
    </source>
</reference>
<keyword evidence="2" id="KW-1185">Reference proteome</keyword>
<gene>
    <name evidence="1" type="ORF">L1987_02651</name>
</gene>
<organism evidence="1 2">
    <name type="scientific">Smallanthus sonchifolius</name>
    <dbReference type="NCBI Taxonomy" id="185202"/>
    <lineage>
        <taxon>Eukaryota</taxon>
        <taxon>Viridiplantae</taxon>
        <taxon>Streptophyta</taxon>
        <taxon>Embryophyta</taxon>
        <taxon>Tracheophyta</taxon>
        <taxon>Spermatophyta</taxon>
        <taxon>Magnoliopsida</taxon>
        <taxon>eudicotyledons</taxon>
        <taxon>Gunneridae</taxon>
        <taxon>Pentapetalae</taxon>
        <taxon>asterids</taxon>
        <taxon>campanulids</taxon>
        <taxon>Asterales</taxon>
        <taxon>Asteraceae</taxon>
        <taxon>Asteroideae</taxon>
        <taxon>Heliantheae alliance</taxon>
        <taxon>Millerieae</taxon>
        <taxon>Smallanthus</taxon>
    </lineage>
</organism>
<reference evidence="1 2" key="2">
    <citation type="journal article" date="2022" name="Mol. Ecol. Resour.">
        <title>The genomes of chicory, endive, great burdock and yacon provide insights into Asteraceae paleo-polyploidization history and plant inulin production.</title>
        <authorList>
            <person name="Fan W."/>
            <person name="Wang S."/>
            <person name="Wang H."/>
            <person name="Wang A."/>
            <person name="Jiang F."/>
            <person name="Liu H."/>
            <person name="Zhao H."/>
            <person name="Xu D."/>
            <person name="Zhang Y."/>
        </authorList>
    </citation>
    <scope>NUCLEOTIDE SEQUENCE [LARGE SCALE GENOMIC DNA]</scope>
    <source>
        <strain evidence="2">cv. Yunnan</strain>
        <tissue evidence="1">Leaves</tissue>
    </source>
</reference>
<accession>A0ACB9K8L6</accession>
<protein>
    <submittedName>
        <fullName evidence="1">Uncharacterized protein</fullName>
    </submittedName>
</protein>
<name>A0ACB9K8L6_9ASTR</name>
<dbReference type="Proteomes" id="UP001056120">
    <property type="component" value="Linkage Group LG01"/>
</dbReference>
<evidence type="ECO:0000313" key="1">
    <source>
        <dbReference type="EMBL" id="KAI3828550.1"/>
    </source>
</evidence>